<proteinExistence type="predicted"/>
<dbReference type="STRING" id="713585.THITH_16580"/>
<dbReference type="KEGG" id="tti:THITH_16580"/>
<evidence type="ECO:0000313" key="1">
    <source>
        <dbReference type="EMBL" id="AHF00306.1"/>
    </source>
</evidence>
<gene>
    <name evidence="1" type="ORF">THITH_16580</name>
</gene>
<dbReference type="HOGENOM" id="CLU_3384310_0_0_6"/>
<protein>
    <submittedName>
        <fullName evidence="1">Uncharacterized protein</fullName>
    </submittedName>
</protein>
<organism evidence="1 2">
    <name type="scientific">Thioalkalivibrio paradoxus ARh 1</name>
    <dbReference type="NCBI Taxonomy" id="713585"/>
    <lineage>
        <taxon>Bacteria</taxon>
        <taxon>Pseudomonadati</taxon>
        <taxon>Pseudomonadota</taxon>
        <taxon>Gammaproteobacteria</taxon>
        <taxon>Chromatiales</taxon>
        <taxon>Ectothiorhodospiraceae</taxon>
        <taxon>Thioalkalivibrio</taxon>
    </lineage>
</organism>
<evidence type="ECO:0000313" key="2">
    <source>
        <dbReference type="Proteomes" id="UP000005289"/>
    </source>
</evidence>
<name>W0DTV5_9GAMM</name>
<dbReference type="Proteomes" id="UP000005289">
    <property type="component" value="Chromosome"/>
</dbReference>
<dbReference type="AlphaFoldDB" id="W0DTV5"/>
<reference evidence="1 2" key="1">
    <citation type="submission" date="2013-12" db="EMBL/GenBank/DDBJ databases">
        <authorList>
            <consortium name="DOE Joint Genome Institute"/>
            <person name="Muyzer G."/>
            <person name="Huntemann M."/>
            <person name="Han J."/>
            <person name="Chen A."/>
            <person name="Kyrpides N."/>
            <person name="Mavromatis K."/>
            <person name="Markowitz V."/>
            <person name="Palaniappan K."/>
            <person name="Ivanova N."/>
            <person name="Schaumberg A."/>
            <person name="Pati A."/>
            <person name="Liolios K."/>
            <person name="Nordberg H.P."/>
            <person name="Cantor M.N."/>
            <person name="Hua S.X."/>
            <person name="Woyke T."/>
        </authorList>
    </citation>
    <scope>NUCLEOTIDE SEQUENCE [LARGE SCALE GENOMIC DNA]</scope>
    <source>
        <strain evidence="1 2">ARh 1</strain>
    </source>
</reference>
<dbReference type="EMBL" id="CP007029">
    <property type="protein sequence ID" value="AHF00306.1"/>
    <property type="molecule type" value="Genomic_DNA"/>
</dbReference>
<sequence>MTLRFSALQVTPDARCGFFHVNLAPEHLRFAVG</sequence>
<accession>W0DTV5</accession>
<keyword evidence="2" id="KW-1185">Reference proteome</keyword>